<dbReference type="Pfam" id="PF10346">
    <property type="entry name" value="Con-6"/>
    <property type="match status" value="2"/>
</dbReference>
<dbReference type="PANTHER" id="PTHR36576">
    <property type="entry name" value="UPF0654 PROTEIN C11D3.01C-RELATED"/>
    <property type="match status" value="1"/>
</dbReference>
<evidence type="ECO:0000256" key="1">
    <source>
        <dbReference type="SAM" id="MobiDB-lite"/>
    </source>
</evidence>
<accession>A0A0C3SDP8</accession>
<reference evidence="2 3" key="1">
    <citation type="journal article" date="2014" name="PLoS Genet.">
        <title>Analysis of the Phlebiopsis gigantea genome, transcriptome and secretome provides insight into its pioneer colonization strategies of wood.</title>
        <authorList>
            <person name="Hori C."/>
            <person name="Ishida T."/>
            <person name="Igarashi K."/>
            <person name="Samejima M."/>
            <person name="Suzuki H."/>
            <person name="Master E."/>
            <person name="Ferreira P."/>
            <person name="Ruiz-Duenas F.J."/>
            <person name="Held B."/>
            <person name="Canessa P."/>
            <person name="Larrondo L.F."/>
            <person name="Schmoll M."/>
            <person name="Druzhinina I.S."/>
            <person name="Kubicek C.P."/>
            <person name="Gaskell J.A."/>
            <person name="Kersten P."/>
            <person name="St John F."/>
            <person name="Glasner J."/>
            <person name="Sabat G."/>
            <person name="Splinter BonDurant S."/>
            <person name="Syed K."/>
            <person name="Yadav J."/>
            <person name="Mgbeahuruike A.C."/>
            <person name="Kovalchuk A."/>
            <person name="Asiegbu F.O."/>
            <person name="Lackner G."/>
            <person name="Hoffmeister D."/>
            <person name="Rencoret J."/>
            <person name="Gutierrez A."/>
            <person name="Sun H."/>
            <person name="Lindquist E."/>
            <person name="Barry K."/>
            <person name="Riley R."/>
            <person name="Grigoriev I.V."/>
            <person name="Henrissat B."/>
            <person name="Kues U."/>
            <person name="Berka R.M."/>
            <person name="Martinez A.T."/>
            <person name="Covert S.F."/>
            <person name="Blanchette R.A."/>
            <person name="Cullen D."/>
        </authorList>
    </citation>
    <scope>NUCLEOTIDE SEQUENCE [LARGE SCALE GENOMIC DNA]</scope>
    <source>
        <strain evidence="2 3">11061_1 CR5-6</strain>
    </source>
</reference>
<dbReference type="Proteomes" id="UP000053257">
    <property type="component" value="Unassembled WGS sequence"/>
</dbReference>
<protein>
    <recommendedName>
        <fullName evidence="4">Conidiation-specific protein 6</fullName>
    </recommendedName>
</protein>
<dbReference type="EMBL" id="KN840442">
    <property type="protein sequence ID" value="KIP12042.1"/>
    <property type="molecule type" value="Genomic_DNA"/>
</dbReference>
<feature type="compositionally biased region" description="Basic and acidic residues" evidence="1">
    <location>
        <begin position="23"/>
        <end position="46"/>
    </location>
</feature>
<keyword evidence="3" id="KW-1185">Reference proteome</keyword>
<dbReference type="InterPro" id="IPR018824">
    <property type="entry name" value="Conidiation-specific_6"/>
</dbReference>
<sequence length="82" mass="8745">MADSAHPANVARGLKAAISNPKNSDEAKQRAHDRLAEMQDSGEAHGHSAHAAQVAQGHKANLKNPNTSEESKQHSRAALEEM</sequence>
<feature type="compositionally biased region" description="Basic and acidic residues" evidence="1">
    <location>
        <begin position="69"/>
        <end position="82"/>
    </location>
</feature>
<feature type="region of interest" description="Disordered" evidence="1">
    <location>
        <begin position="1"/>
        <end position="82"/>
    </location>
</feature>
<dbReference type="PANTHER" id="PTHR36576:SF1">
    <property type="entry name" value="UPF0654 PROTEIN C11D3.01C-RELATED"/>
    <property type="match status" value="1"/>
</dbReference>
<dbReference type="GO" id="GO:0005737">
    <property type="term" value="C:cytoplasm"/>
    <property type="evidence" value="ECO:0007669"/>
    <property type="project" value="TreeGrafter"/>
</dbReference>
<evidence type="ECO:0008006" key="4">
    <source>
        <dbReference type="Google" id="ProtNLM"/>
    </source>
</evidence>
<dbReference type="AlphaFoldDB" id="A0A0C3SDP8"/>
<organism evidence="2 3">
    <name type="scientific">Phlebiopsis gigantea (strain 11061_1 CR5-6)</name>
    <name type="common">White-rot fungus</name>
    <name type="synonym">Peniophora gigantea</name>
    <dbReference type="NCBI Taxonomy" id="745531"/>
    <lineage>
        <taxon>Eukaryota</taxon>
        <taxon>Fungi</taxon>
        <taxon>Dikarya</taxon>
        <taxon>Basidiomycota</taxon>
        <taxon>Agaricomycotina</taxon>
        <taxon>Agaricomycetes</taxon>
        <taxon>Polyporales</taxon>
        <taxon>Phanerochaetaceae</taxon>
        <taxon>Phlebiopsis</taxon>
    </lineage>
</organism>
<name>A0A0C3SDP8_PHLG1</name>
<evidence type="ECO:0000313" key="3">
    <source>
        <dbReference type="Proteomes" id="UP000053257"/>
    </source>
</evidence>
<proteinExistence type="predicted"/>
<dbReference type="InterPro" id="IPR052670">
    <property type="entry name" value="UPF0654_domain"/>
</dbReference>
<dbReference type="HOGENOM" id="CLU_107705_2_0_1"/>
<dbReference type="OrthoDB" id="5419162at2759"/>
<gene>
    <name evidence="2" type="ORF">PHLGIDRAFT_27641</name>
</gene>
<evidence type="ECO:0000313" key="2">
    <source>
        <dbReference type="EMBL" id="KIP12042.1"/>
    </source>
</evidence>